<dbReference type="RefSeq" id="WP_135818741.1">
    <property type="nucleotide sequence ID" value="NZ_SRPG01000237.1"/>
</dbReference>
<dbReference type="EMBL" id="SRPG01000237">
    <property type="protein sequence ID" value="TGN50056.1"/>
    <property type="molecule type" value="Genomic_DNA"/>
</dbReference>
<reference evidence="1 2" key="1">
    <citation type="submission" date="2019-03" db="EMBL/GenBank/DDBJ databases">
        <authorList>
            <person name="Li J."/>
        </authorList>
    </citation>
    <scope>NUCLEOTIDE SEQUENCE [LARGE SCALE GENOMIC DNA]</scope>
    <source>
        <strain evidence="1 2">3058</strain>
    </source>
</reference>
<evidence type="ECO:0000313" key="2">
    <source>
        <dbReference type="Proteomes" id="UP000297972"/>
    </source>
</evidence>
<name>A0A4Z1C9V7_9RHOB</name>
<comment type="caution">
    <text evidence="1">The sequence shown here is derived from an EMBL/GenBank/DDBJ whole genome shotgun (WGS) entry which is preliminary data.</text>
</comment>
<evidence type="ECO:0000313" key="1">
    <source>
        <dbReference type="EMBL" id="TGN50056.1"/>
    </source>
</evidence>
<protein>
    <submittedName>
        <fullName evidence="1">Uncharacterized protein</fullName>
    </submittedName>
</protein>
<proteinExistence type="predicted"/>
<gene>
    <name evidence="1" type="ORF">E4L95_17795</name>
</gene>
<dbReference type="Proteomes" id="UP000297972">
    <property type="component" value="Unassembled WGS sequence"/>
</dbReference>
<dbReference type="AlphaFoldDB" id="A0A4Z1C9V7"/>
<accession>A0A4Z1C9V7</accession>
<organism evidence="1 2">
    <name type="scientific">Paracoccus liaowanqingii</name>
    <dbReference type="NCBI Taxonomy" id="2560053"/>
    <lineage>
        <taxon>Bacteria</taxon>
        <taxon>Pseudomonadati</taxon>
        <taxon>Pseudomonadota</taxon>
        <taxon>Alphaproteobacteria</taxon>
        <taxon>Rhodobacterales</taxon>
        <taxon>Paracoccaceae</taxon>
        <taxon>Paracoccus</taxon>
    </lineage>
</organism>
<sequence>MTPYPPTPEDQYLWPPELDRCSLADLNAVVDAVHYALRFNAIGKVRSKTERESPSATAERVVAHLVRCHYVVLKSPGVAQHSAG</sequence>
<keyword evidence="2" id="KW-1185">Reference proteome</keyword>